<comment type="similarity">
    <text evidence="2">Belongs to the purine-cytosine permease (2.A.39) family.</text>
</comment>
<evidence type="ECO:0000256" key="1">
    <source>
        <dbReference type="ARBA" id="ARBA00004141"/>
    </source>
</evidence>
<gene>
    <name evidence="7" type="ORF">N7456_009039</name>
</gene>
<evidence type="ECO:0000256" key="5">
    <source>
        <dbReference type="ARBA" id="ARBA00023136"/>
    </source>
</evidence>
<dbReference type="Proteomes" id="UP001149165">
    <property type="component" value="Unassembled WGS sequence"/>
</dbReference>
<feature type="transmembrane region" description="Helical" evidence="6">
    <location>
        <begin position="287"/>
        <end position="308"/>
    </location>
</feature>
<evidence type="ECO:0000256" key="6">
    <source>
        <dbReference type="SAM" id="Phobius"/>
    </source>
</evidence>
<feature type="transmembrane region" description="Helical" evidence="6">
    <location>
        <begin position="181"/>
        <end position="202"/>
    </location>
</feature>
<accession>A0A9W9K4U2</accession>
<keyword evidence="3 6" id="KW-0812">Transmembrane</keyword>
<feature type="transmembrane region" description="Helical" evidence="6">
    <location>
        <begin position="449"/>
        <end position="471"/>
    </location>
</feature>
<feature type="transmembrane region" description="Helical" evidence="6">
    <location>
        <begin position="491"/>
        <end position="507"/>
    </location>
</feature>
<feature type="transmembrane region" description="Helical" evidence="6">
    <location>
        <begin position="379"/>
        <end position="397"/>
    </location>
</feature>
<evidence type="ECO:0000256" key="3">
    <source>
        <dbReference type="ARBA" id="ARBA00022692"/>
    </source>
</evidence>
<comment type="caution">
    <text evidence="7">The sequence shown here is derived from an EMBL/GenBank/DDBJ whole genome shotgun (WGS) entry which is preliminary data.</text>
</comment>
<feature type="transmembrane region" description="Helical" evidence="6">
    <location>
        <begin position="89"/>
        <end position="108"/>
    </location>
</feature>
<proteinExistence type="inferred from homology"/>
<keyword evidence="8" id="KW-1185">Reference proteome</keyword>
<dbReference type="PANTHER" id="PTHR30618:SF0">
    <property type="entry name" value="PURINE-URACIL PERMEASE NCS1"/>
    <property type="match status" value="1"/>
</dbReference>
<evidence type="ECO:0000256" key="2">
    <source>
        <dbReference type="ARBA" id="ARBA00008974"/>
    </source>
</evidence>
<dbReference type="PANTHER" id="PTHR30618">
    <property type="entry name" value="NCS1 FAMILY PURINE/PYRIMIDINE TRANSPORTER"/>
    <property type="match status" value="1"/>
</dbReference>
<sequence length="554" mass="61310">MSLTDKAKGLAQKVKTRATVPSSWILPRQESSIAPPGVWTNSDYDPVGADRRIWTSTTIVTYWFSDLVSIVGWSQAAAMYNVGLSATDATLACMVAGFCISLPTVLSGRIGASLHIPFPVAIRASYGSYFHYFCVVSRAILALFWFGIHSVYGSNCMTSVITAIWPSYSKLPNHLPSSAGITTQGMISYIVYHVFQLPFLFIRPHKLKHLFLVKVIFLPPVVIGMAVWISVKANGANDFFNQPAQLHGSARAWQWISGMTSVTGGCSTLALNISDWARFCKKPQSQWWQIFLIPFFLTTMGICGIIGASASKKIYGEALWNPLDIVNKWDGSPGGRAAAFFCGAMWMLAQISINLSTNSVAFATDIGSLVPKWLNIRRASILGFFLGGWAFCPWIFLESAETFLNFMSAYAIFMAPMTGVLLADFYLVHRCRYDVPALYNPRGIYHYKYGTNWRALVVTIITVTPLLPGIGNSVTPGKVNIDTGLKHLYDFNWLYGFFLSFSLYFVISKVWPCQETLIPETIPGIPEVGHEAESHEMGTECGGKGAFEKRILEV</sequence>
<feature type="transmembrane region" description="Helical" evidence="6">
    <location>
        <begin position="409"/>
        <end position="428"/>
    </location>
</feature>
<dbReference type="InterPro" id="IPR001248">
    <property type="entry name" value="Pur-cyt_permease"/>
</dbReference>
<dbReference type="Pfam" id="PF02133">
    <property type="entry name" value="Transp_cyt_pur"/>
    <property type="match status" value="1"/>
</dbReference>
<dbReference type="InterPro" id="IPR045225">
    <property type="entry name" value="Uracil/uridine/allantoin_perm"/>
</dbReference>
<comment type="subcellular location">
    <subcellularLocation>
        <location evidence="1">Membrane</location>
        <topology evidence="1">Multi-pass membrane protein</topology>
    </subcellularLocation>
</comment>
<keyword evidence="4 6" id="KW-1133">Transmembrane helix</keyword>
<keyword evidence="5 6" id="KW-0472">Membrane</keyword>
<reference evidence="7" key="2">
    <citation type="journal article" date="2023" name="IMA Fungus">
        <title>Comparative genomic study of the Penicillium genus elucidates a diverse pangenome and 15 lateral gene transfer events.</title>
        <authorList>
            <person name="Petersen C."/>
            <person name="Sorensen T."/>
            <person name="Nielsen M.R."/>
            <person name="Sondergaard T.E."/>
            <person name="Sorensen J.L."/>
            <person name="Fitzpatrick D.A."/>
            <person name="Frisvad J.C."/>
            <person name="Nielsen K.L."/>
        </authorList>
    </citation>
    <scope>NUCLEOTIDE SEQUENCE</scope>
    <source>
        <strain evidence="7">IBT 30069</strain>
    </source>
</reference>
<dbReference type="Gene3D" id="1.10.4160.10">
    <property type="entry name" value="Hydantoin permease"/>
    <property type="match status" value="1"/>
</dbReference>
<protein>
    <submittedName>
        <fullName evidence="7">NCS1 allantoate transporter</fullName>
    </submittedName>
</protein>
<evidence type="ECO:0000256" key="4">
    <source>
        <dbReference type="ARBA" id="ARBA00022989"/>
    </source>
</evidence>
<dbReference type="GO" id="GO:0015205">
    <property type="term" value="F:nucleobase transmembrane transporter activity"/>
    <property type="evidence" value="ECO:0007669"/>
    <property type="project" value="TreeGrafter"/>
</dbReference>
<dbReference type="EMBL" id="JAPQKH010000006">
    <property type="protein sequence ID" value="KAJ5093178.1"/>
    <property type="molecule type" value="Genomic_DNA"/>
</dbReference>
<feature type="transmembrane region" description="Helical" evidence="6">
    <location>
        <begin position="211"/>
        <end position="231"/>
    </location>
</feature>
<dbReference type="AlphaFoldDB" id="A0A9W9K4U2"/>
<reference evidence="7" key="1">
    <citation type="submission" date="2022-11" db="EMBL/GenBank/DDBJ databases">
        <authorList>
            <person name="Petersen C."/>
        </authorList>
    </citation>
    <scope>NUCLEOTIDE SEQUENCE</scope>
    <source>
        <strain evidence="7">IBT 30069</strain>
    </source>
</reference>
<dbReference type="GO" id="GO:0005886">
    <property type="term" value="C:plasma membrane"/>
    <property type="evidence" value="ECO:0007669"/>
    <property type="project" value="TreeGrafter"/>
</dbReference>
<evidence type="ECO:0000313" key="8">
    <source>
        <dbReference type="Proteomes" id="UP001149165"/>
    </source>
</evidence>
<evidence type="ECO:0000313" key="7">
    <source>
        <dbReference type="EMBL" id="KAJ5093178.1"/>
    </source>
</evidence>
<name>A0A9W9K4U2_9EURO</name>
<dbReference type="OrthoDB" id="2018619at2759"/>
<dbReference type="CDD" id="cd11482">
    <property type="entry name" value="SLC-NCS1sbd_NRT1-like"/>
    <property type="match status" value="1"/>
</dbReference>
<organism evidence="7 8">
    <name type="scientific">Penicillium angulare</name>
    <dbReference type="NCBI Taxonomy" id="116970"/>
    <lineage>
        <taxon>Eukaryota</taxon>
        <taxon>Fungi</taxon>
        <taxon>Dikarya</taxon>
        <taxon>Ascomycota</taxon>
        <taxon>Pezizomycotina</taxon>
        <taxon>Eurotiomycetes</taxon>
        <taxon>Eurotiomycetidae</taxon>
        <taxon>Eurotiales</taxon>
        <taxon>Aspergillaceae</taxon>
        <taxon>Penicillium</taxon>
    </lineage>
</organism>